<evidence type="ECO:0000313" key="2">
    <source>
        <dbReference type="Proteomes" id="UP001283361"/>
    </source>
</evidence>
<comment type="caution">
    <text evidence="1">The sequence shown here is derived from an EMBL/GenBank/DDBJ whole genome shotgun (WGS) entry which is preliminary data.</text>
</comment>
<accession>A0AAE0ZCC1</accession>
<dbReference type="EMBL" id="JAWDGP010004210">
    <property type="protein sequence ID" value="KAK3766555.1"/>
    <property type="molecule type" value="Genomic_DNA"/>
</dbReference>
<protein>
    <submittedName>
        <fullName evidence="1">Uncharacterized protein</fullName>
    </submittedName>
</protein>
<proteinExistence type="predicted"/>
<dbReference type="Proteomes" id="UP001283361">
    <property type="component" value="Unassembled WGS sequence"/>
</dbReference>
<organism evidence="1 2">
    <name type="scientific">Elysia crispata</name>
    <name type="common">lettuce slug</name>
    <dbReference type="NCBI Taxonomy" id="231223"/>
    <lineage>
        <taxon>Eukaryota</taxon>
        <taxon>Metazoa</taxon>
        <taxon>Spiralia</taxon>
        <taxon>Lophotrochozoa</taxon>
        <taxon>Mollusca</taxon>
        <taxon>Gastropoda</taxon>
        <taxon>Heterobranchia</taxon>
        <taxon>Euthyneura</taxon>
        <taxon>Panpulmonata</taxon>
        <taxon>Sacoglossa</taxon>
        <taxon>Placobranchoidea</taxon>
        <taxon>Plakobranchidae</taxon>
        <taxon>Elysia</taxon>
    </lineage>
</organism>
<sequence length="145" mass="16554">MFPVFHFSLEASLTPEPLAQIRNVISELTKQSDLGSFLISDAKIVCMILLLGDYLSNKQIRPRDFRWKAGEGRVEDLAIGRRWRWAQRFREMISWQAYEQDGELKLLFHPVLRSQACSGSSDTHADRVALDPGVCARLAVAEKTY</sequence>
<dbReference type="AlphaFoldDB" id="A0AAE0ZCC1"/>
<gene>
    <name evidence="1" type="ORF">RRG08_028673</name>
</gene>
<keyword evidence="2" id="KW-1185">Reference proteome</keyword>
<evidence type="ECO:0000313" key="1">
    <source>
        <dbReference type="EMBL" id="KAK3766555.1"/>
    </source>
</evidence>
<name>A0AAE0ZCC1_9GAST</name>
<reference evidence="1" key="1">
    <citation type="journal article" date="2023" name="G3 (Bethesda)">
        <title>A reference genome for the long-term kleptoplast-retaining sea slug Elysia crispata morphotype clarki.</title>
        <authorList>
            <person name="Eastman K.E."/>
            <person name="Pendleton A.L."/>
            <person name="Shaikh M.A."/>
            <person name="Suttiyut T."/>
            <person name="Ogas R."/>
            <person name="Tomko P."/>
            <person name="Gavelis G."/>
            <person name="Widhalm J.R."/>
            <person name="Wisecaver J.H."/>
        </authorList>
    </citation>
    <scope>NUCLEOTIDE SEQUENCE</scope>
    <source>
        <strain evidence="1">ECLA1</strain>
    </source>
</reference>